<evidence type="ECO:0000256" key="3">
    <source>
        <dbReference type="ARBA" id="ARBA00022840"/>
    </source>
</evidence>
<dbReference type="SMART" id="SM00382">
    <property type="entry name" value="AAA"/>
    <property type="match status" value="1"/>
</dbReference>
<dbReference type="STRING" id="1121865.OMW_01527"/>
<keyword evidence="8" id="KW-1185">Reference proteome</keyword>
<dbReference type="PANTHER" id="PTHR32071">
    <property type="entry name" value="TRANSCRIPTIONAL REGULATORY PROTEIN"/>
    <property type="match status" value="1"/>
</dbReference>
<accession>S1NI26</accession>
<dbReference type="Gene3D" id="3.40.50.510">
    <property type="entry name" value="Phosphotransferase system, mannose-type IIA component"/>
    <property type="match status" value="1"/>
</dbReference>
<dbReference type="Gene3D" id="1.10.1790.10">
    <property type="entry name" value="PRD domain"/>
    <property type="match status" value="2"/>
</dbReference>
<evidence type="ECO:0000259" key="4">
    <source>
        <dbReference type="PROSITE" id="PS50045"/>
    </source>
</evidence>
<dbReference type="InterPro" id="IPR036634">
    <property type="entry name" value="PRD_sf"/>
</dbReference>
<comment type="caution">
    <text evidence="7">The sequence shown here is derived from an EMBL/GenBank/DDBJ whole genome shotgun (WGS) entry which is preliminary data.</text>
</comment>
<reference evidence="7 8" key="1">
    <citation type="submission" date="2013-03" db="EMBL/GenBank/DDBJ databases">
        <title>The Genome Sequence of Enterococcus columbae ATCC_51263 (PacBio/Illumina hybrid assembly).</title>
        <authorList>
            <consortium name="The Broad Institute Genomics Platform"/>
            <consortium name="The Broad Institute Genome Sequencing Center for Infectious Disease"/>
            <person name="Earl A."/>
            <person name="Russ C."/>
            <person name="Gilmore M."/>
            <person name="Surin D."/>
            <person name="Walker B."/>
            <person name="Young S."/>
            <person name="Zeng Q."/>
            <person name="Gargeya S."/>
            <person name="Fitzgerald M."/>
            <person name="Haas B."/>
            <person name="Abouelleil A."/>
            <person name="Allen A.W."/>
            <person name="Alvarado L."/>
            <person name="Arachchi H.M."/>
            <person name="Berlin A.M."/>
            <person name="Chapman S.B."/>
            <person name="Gainer-Dewar J."/>
            <person name="Goldberg J."/>
            <person name="Griggs A."/>
            <person name="Gujja S."/>
            <person name="Hansen M."/>
            <person name="Howarth C."/>
            <person name="Imamovic A."/>
            <person name="Ireland A."/>
            <person name="Larimer J."/>
            <person name="McCowan C."/>
            <person name="Murphy C."/>
            <person name="Pearson M."/>
            <person name="Poon T.W."/>
            <person name="Priest M."/>
            <person name="Roberts A."/>
            <person name="Saif S."/>
            <person name="Shea T."/>
            <person name="Sisk P."/>
            <person name="Sykes S."/>
            <person name="Wortman J."/>
            <person name="Nusbaum C."/>
            <person name="Birren B."/>
        </authorList>
    </citation>
    <scope>NUCLEOTIDE SEQUENCE [LARGE SCALE GENOMIC DNA]</scope>
    <source>
        <strain evidence="7 8">ATCC 51263</strain>
    </source>
</reference>
<name>S1NI26_9ENTE</name>
<dbReference type="InterPro" id="IPR027417">
    <property type="entry name" value="P-loop_NTPase"/>
</dbReference>
<dbReference type="PATRIC" id="fig|1121865.3.peg.1491"/>
<dbReference type="InterPro" id="IPR011608">
    <property type="entry name" value="PRD"/>
</dbReference>
<evidence type="ECO:0000259" key="5">
    <source>
        <dbReference type="PROSITE" id="PS51096"/>
    </source>
</evidence>
<dbReference type="PANTHER" id="PTHR32071:SF90">
    <property type="entry name" value="TRANSCRIPTIONAL REGULATORY PROTEIN LEVR"/>
    <property type="match status" value="1"/>
</dbReference>
<evidence type="ECO:0000313" key="7">
    <source>
        <dbReference type="EMBL" id="EOW80439.1"/>
    </source>
</evidence>
<dbReference type="eggNOG" id="COG3933">
    <property type="taxonomic scope" value="Bacteria"/>
</dbReference>
<evidence type="ECO:0000259" key="6">
    <source>
        <dbReference type="PROSITE" id="PS51372"/>
    </source>
</evidence>
<evidence type="ECO:0008006" key="9">
    <source>
        <dbReference type="Google" id="ProtNLM"/>
    </source>
</evidence>
<dbReference type="eggNOG" id="COG1221">
    <property type="taxonomic scope" value="Bacteria"/>
</dbReference>
<dbReference type="GO" id="GO:0009401">
    <property type="term" value="P:phosphoenolpyruvate-dependent sugar phosphotransferase system"/>
    <property type="evidence" value="ECO:0007669"/>
    <property type="project" value="InterPro"/>
</dbReference>
<protein>
    <recommendedName>
        <fullName evidence="9">Transcriptional antiterminator bglG:Sigma-54 factor</fullName>
    </recommendedName>
</protein>
<dbReference type="SUPFAM" id="SSF52540">
    <property type="entry name" value="P-loop containing nucleoside triphosphate hydrolases"/>
    <property type="match status" value="1"/>
</dbReference>
<dbReference type="PROSITE" id="PS51096">
    <property type="entry name" value="PTS_EIIA_TYPE_4"/>
    <property type="match status" value="1"/>
</dbReference>
<dbReference type="PROSITE" id="PS51372">
    <property type="entry name" value="PRD_2"/>
    <property type="match status" value="2"/>
</dbReference>
<feature type="domain" description="PRD" evidence="6">
    <location>
        <begin position="830"/>
        <end position="926"/>
    </location>
</feature>
<dbReference type="GO" id="GO:0016020">
    <property type="term" value="C:membrane"/>
    <property type="evidence" value="ECO:0007669"/>
    <property type="project" value="InterPro"/>
</dbReference>
<keyword evidence="1" id="KW-0808">Transferase</keyword>
<keyword evidence="2" id="KW-0547">Nucleotide-binding</keyword>
<keyword evidence="3" id="KW-0067">ATP-binding</keyword>
<organism evidence="7 8">
    <name type="scientific">Enterococcus columbae DSM 7374 = ATCC 51263</name>
    <dbReference type="NCBI Taxonomy" id="1121865"/>
    <lineage>
        <taxon>Bacteria</taxon>
        <taxon>Bacillati</taxon>
        <taxon>Bacillota</taxon>
        <taxon>Bacilli</taxon>
        <taxon>Lactobacillales</taxon>
        <taxon>Enterococcaceae</taxon>
        <taxon>Enterococcus</taxon>
    </lineage>
</organism>
<dbReference type="Pfam" id="PF00874">
    <property type="entry name" value="PRD"/>
    <property type="match status" value="2"/>
</dbReference>
<dbReference type="SUPFAM" id="SSF63520">
    <property type="entry name" value="PTS-regulatory domain, PRD"/>
    <property type="match status" value="2"/>
</dbReference>
<feature type="domain" description="PTS EIIA type-4" evidence="5">
    <location>
        <begin position="573"/>
        <end position="697"/>
    </location>
</feature>
<dbReference type="SUPFAM" id="SSF53062">
    <property type="entry name" value="PTS system fructose IIA component-like"/>
    <property type="match status" value="1"/>
</dbReference>
<dbReference type="Proteomes" id="UP000014113">
    <property type="component" value="Unassembled WGS sequence"/>
</dbReference>
<feature type="domain" description="PRD" evidence="6">
    <location>
        <begin position="467"/>
        <end position="572"/>
    </location>
</feature>
<proteinExistence type="predicted"/>
<dbReference type="GO" id="GO:0016740">
    <property type="term" value="F:transferase activity"/>
    <property type="evidence" value="ECO:0007669"/>
    <property type="project" value="UniProtKB-KW"/>
</dbReference>
<dbReference type="InterPro" id="IPR002078">
    <property type="entry name" value="Sigma_54_int"/>
</dbReference>
<dbReference type="GO" id="GO:0005524">
    <property type="term" value="F:ATP binding"/>
    <property type="evidence" value="ECO:0007669"/>
    <property type="project" value="UniProtKB-KW"/>
</dbReference>
<feature type="domain" description="Sigma-54 factor interaction" evidence="4">
    <location>
        <begin position="114"/>
        <end position="348"/>
    </location>
</feature>
<evidence type="ECO:0000256" key="1">
    <source>
        <dbReference type="ARBA" id="ARBA00022679"/>
    </source>
</evidence>
<dbReference type="PROSITE" id="PS00676">
    <property type="entry name" value="SIGMA54_INTERACT_2"/>
    <property type="match status" value="1"/>
</dbReference>
<dbReference type="InterPro" id="IPR004701">
    <property type="entry name" value="PTS_EIIA_man-typ"/>
</dbReference>
<dbReference type="Gene3D" id="3.40.50.300">
    <property type="entry name" value="P-loop containing nucleotide triphosphate hydrolases"/>
    <property type="match status" value="1"/>
</dbReference>
<dbReference type="InterPro" id="IPR003593">
    <property type="entry name" value="AAA+_ATPase"/>
</dbReference>
<dbReference type="PROSITE" id="PS50045">
    <property type="entry name" value="SIGMA54_INTERACT_4"/>
    <property type="match status" value="1"/>
</dbReference>
<dbReference type="Pfam" id="PF00158">
    <property type="entry name" value="Sigma54_activat"/>
    <property type="match status" value="1"/>
</dbReference>
<sequence>MKRMERIYQWLIDYWNVRNKEEIFSLQGSSAKEIADDLGLSRANVSADLNELVRNRELLKIKSYPVKYLPIASLEKNLGRKLLLEAYTVNQLSEIANELSGKATNQSRNPFENIIGANESLKKAITQAKAAIYYPPNGLHMLLLGPTGSGKTFFANKIYQYAIYEELLAEDAPFKSFNCADYYHNPQLLLSQLFGYKKGAFTGADEDYPGLVEQANGGILLLDEIHRLTPEGQEMLFYLIDHGKFNRLGENGFARQAKVLIICATTEDPNSSLLDTFLRRIPMTIEIPALQQRSLKERVELTKFLFHIEAKRIQRKFSIDMDVIQALVQTVSYGNVGQLKTQVQLICAQAFLNYLHQESEMKITMKELPEEIRTQWLAMRRTQKTPQELLNYLEVTTVISPEYESPQPEVSETRDFNIYELIEDKVEILEKEGISEEEIYQYILTDLHLHIRSVVNQQTINYQLLKFIDPKISQLTLDLKNLVEKSLNYSFDRRFVYYVGMHLDSFVKRGKKVREILDVDIHQMKNEHHAEYQAALECRRYIEDYLQIHFPEMEVIYLTMLLVSLETLNQKDKVGILVVAHGNQTATSMVQVGVELLGSAPILALDMPLTVSPEEMFEKMVHHIKELDFGKGVLLLVDMGSLALMEQRLSEASNVKIRTISNVTTSMVLDVIRKVNYMDLDLSAIYHSVKKDFIDSLRLQNTYASGTKPKAILVICTTGKGTAIKLERMLLDLVQQLTEETIEIIPVSALKIAQEVEKLKTSYQIIASVGTKNPQINAPFIELTSLVDGKGENVIRQILGGKKKATLKNSTPMVVKDLCKDTFSMYLVYLNPVHITDLLLEWTKDLQLQMNQRFSNTRLIRIIIHTGFAFERVIKKNPLTYDDVADTETTKVMTVVKQTIQKIEAKLDLFLSEDEKLYIAEAIIQE</sequence>
<dbReference type="Pfam" id="PF03610">
    <property type="entry name" value="EIIA-man"/>
    <property type="match status" value="1"/>
</dbReference>
<dbReference type="GO" id="GO:0006355">
    <property type="term" value="P:regulation of DNA-templated transcription"/>
    <property type="evidence" value="ECO:0007669"/>
    <property type="project" value="InterPro"/>
</dbReference>
<dbReference type="RefSeq" id="WP_016183664.1">
    <property type="nucleotide sequence ID" value="NZ_JXKI01000013.1"/>
</dbReference>
<dbReference type="OrthoDB" id="9771372at2"/>
<gene>
    <name evidence="7" type="ORF">I568_02142</name>
</gene>
<evidence type="ECO:0000256" key="2">
    <source>
        <dbReference type="ARBA" id="ARBA00022741"/>
    </source>
</evidence>
<evidence type="ECO:0000313" key="8">
    <source>
        <dbReference type="Proteomes" id="UP000014113"/>
    </source>
</evidence>
<dbReference type="EMBL" id="ASWJ01000009">
    <property type="protein sequence ID" value="EOW80439.1"/>
    <property type="molecule type" value="Genomic_DNA"/>
</dbReference>
<dbReference type="CDD" id="cd00009">
    <property type="entry name" value="AAA"/>
    <property type="match status" value="1"/>
</dbReference>
<dbReference type="InterPro" id="IPR025943">
    <property type="entry name" value="Sigma_54_int_dom_ATP-bd_2"/>
</dbReference>
<dbReference type="InterPro" id="IPR036662">
    <property type="entry name" value="PTS_EIIA_man-typ_sf"/>
</dbReference>
<dbReference type="AlphaFoldDB" id="S1NI26"/>